<dbReference type="PANTHER" id="PTHR38104:SF1">
    <property type="entry name" value="ANTI-SIGMA-E FACTOR RSEA"/>
    <property type="match status" value="1"/>
</dbReference>
<gene>
    <name evidence="3" type="ORF">DIZ78_08660</name>
</gene>
<dbReference type="Gene3D" id="1.10.10.880">
    <property type="entry name" value="Anti sigma-E protein RseA, N-terminal domain"/>
    <property type="match status" value="1"/>
</dbReference>
<reference evidence="3 4" key="1">
    <citation type="journal article" date="2018" name="ISME J.">
        <title>Endosymbiont genomes yield clues of tubeworm success.</title>
        <authorList>
            <person name="Li Y."/>
            <person name="Liles M.R."/>
            <person name="Halanych K.M."/>
        </authorList>
    </citation>
    <scope>NUCLEOTIDE SEQUENCE [LARGE SCALE GENOMIC DNA]</scope>
    <source>
        <strain evidence="3">A1462</strain>
    </source>
</reference>
<keyword evidence="1" id="KW-1133">Transmembrane helix</keyword>
<dbReference type="SUPFAM" id="SSF89069">
    <property type="entry name" value="N-terminal, cytoplasmic domain of anti-sigmaE factor RseA"/>
    <property type="match status" value="1"/>
</dbReference>
<proteinExistence type="predicted"/>
<dbReference type="AlphaFoldDB" id="A0A370DNU7"/>
<dbReference type="CDD" id="cd16328">
    <property type="entry name" value="RseA_N"/>
    <property type="match status" value="1"/>
</dbReference>
<evidence type="ECO:0000256" key="1">
    <source>
        <dbReference type="SAM" id="Phobius"/>
    </source>
</evidence>
<keyword evidence="4" id="KW-1185">Reference proteome</keyword>
<evidence type="ECO:0000313" key="4">
    <source>
        <dbReference type="Proteomes" id="UP000254771"/>
    </source>
</evidence>
<comment type="caution">
    <text evidence="3">The sequence shown here is derived from an EMBL/GenBank/DDBJ whole genome shotgun (WGS) entry which is preliminary data.</text>
</comment>
<keyword evidence="1" id="KW-0812">Transmembrane</keyword>
<protein>
    <recommendedName>
        <fullName evidence="2">Anti sigma-E protein RseA N-terminal domain-containing protein</fullName>
    </recommendedName>
</protein>
<organism evidence="3 4">
    <name type="scientific">endosymbiont of Escarpia spicata</name>
    <dbReference type="NCBI Taxonomy" id="2200908"/>
    <lineage>
        <taxon>Bacteria</taxon>
        <taxon>Pseudomonadati</taxon>
        <taxon>Pseudomonadota</taxon>
        <taxon>Gammaproteobacteria</taxon>
        <taxon>sulfur-oxidizing symbionts</taxon>
    </lineage>
</organism>
<dbReference type="Pfam" id="PF03872">
    <property type="entry name" value="RseA_N"/>
    <property type="match status" value="1"/>
</dbReference>
<sequence length="185" mass="20242">MTEKEREKLSALTDDELSAFEIPGAVKKLIHSEDQQASWSRYHLIGDVMRQETGPAVMPNLAASIRQRLEDEPVVLAPGNMSRRWVKPVAGAAIAASVALMAVTVAPQFINPEQGGTSLPQVAVNQSSNERTYASQKGTRWELLSKPEVESRLNSYLVNHQGYAPAGNMKGIMPYATFVSYDGAR</sequence>
<feature type="transmembrane region" description="Helical" evidence="1">
    <location>
        <begin position="89"/>
        <end position="110"/>
    </location>
</feature>
<accession>A0A370DNU7</accession>
<dbReference type="EMBL" id="QFXE01000010">
    <property type="protein sequence ID" value="RDH86240.1"/>
    <property type="molecule type" value="Genomic_DNA"/>
</dbReference>
<name>A0A370DNU7_9GAMM</name>
<evidence type="ECO:0000259" key="2">
    <source>
        <dbReference type="Pfam" id="PF03872"/>
    </source>
</evidence>
<dbReference type="PANTHER" id="PTHR38104">
    <property type="match status" value="1"/>
</dbReference>
<dbReference type="InterPro" id="IPR036147">
    <property type="entry name" value="Anti-sigma_E_RseA_N_sf"/>
</dbReference>
<dbReference type="Proteomes" id="UP000254771">
    <property type="component" value="Unassembled WGS sequence"/>
</dbReference>
<keyword evidence="1" id="KW-0472">Membrane</keyword>
<feature type="domain" description="Anti sigma-E protein RseA N-terminal" evidence="2">
    <location>
        <begin position="6"/>
        <end position="84"/>
    </location>
</feature>
<evidence type="ECO:0000313" key="3">
    <source>
        <dbReference type="EMBL" id="RDH86240.1"/>
    </source>
</evidence>
<dbReference type="InterPro" id="IPR005572">
    <property type="entry name" value="Anti-sigma_E_RseA_N"/>
</dbReference>
<dbReference type="GO" id="GO:0016989">
    <property type="term" value="F:sigma factor antagonist activity"/>
    <property type="evidence" value="ECO:0007669"/>
    <property type="project" value="InterPro"/>
</dbReference>
<dbReference type="InterPro" id="IPR052383">
    <property type="entry name" value="Anti-sigma-E_RseA-like"/>
</dbReference>